<dbReference type="GO" id="GO:0003700">
    <property type="term" value="F:DNA-binding transcription factor activity"/>
    <property type="evidence" value="ECO:0007669"/>
    <property type="project" value="InterPro"/>
</dbReference>
<dbReference type="Gene3D" id="2.170.270.10">
    <property type="entry name" value="SET domain"/>
    <property type="match status" value="1"/>
</dbReference>
<evidence type="ECO:0000256" key="1">
    <source>
        <dbReference type="ARBA" id="ARBA00022999"/>
    </source>
</evidence>
<evidence type="ECO:0000259" key="2">
    <source>
        <dbReference type="PROSITE" id="PS50280"/>
    </source>
</evidence>
<dbReference type="WBParaSite" id="ACRNAN_Path_865.g3333.t1">
    <property type="protein sequence ID" value="ACRNAN_Path_865.g3333.t1"/>
    <property type="gene ID" value="ACRNAN_Path_865.g3333"/>
</dbReference>
<evidence type="ECO:0000313" key="3">
    <source>
        <dbReference type="Proteomes" id="UP000887540"/>
    </source>
</evidence>
<dbReference type="InterPro" id="IPR046341">
    <property type="entry name" value="SET_dom_sf"/>
</dbReference>
<protein>
    <submittedName>
        <fullName evidence="4">SET domain-containing protein</fullName>
    </submittedName>
</protein>
<proteinExistence type="predicted"/>
<accession>A0A914CD43</accession>
<feature type="domain" description="SET" evidence="2">
    <location>
        <begin position="1"/>
        <end position="171"/>
    </location>
</feature>
<evidence type="ECO:0000313" key="4">
    <source>
        <dbReference type="WBParaSite" id="ACRNAN_Path_865.g3333.t1"/>
    </source>
</evidence>
<dbReference type="InterPro" id="IPR001214">
    <property type="entry name" value="SET_dom"/>
</dbReference>
<dbReference type="GO" id="GO:0007165">
    <property type="term" value="P:signal transduction"/>
    <property type="evidence" value="ECO:0007669"/>
    <property type="project" value="InterPro"/>
</dbReference>
<dbReference type="PANTHER" id="PTHR11801">
    <property type="entry name" value="SIGNAL TRANSDUCER AND ACTIVATOR OF TRANSCRIPTION"/>
    <property type="match status" value="1"/>
</dbReference>
<dbReference type="SUPFAM" id="SSF82199">
    <property type="entry name" value="SET domain"/>
    <property type="match status" value="1"/>
</dbReference>
<keyword evidence="1" id="KW-0727">SH2 domain</keyword>
<dbReference type="InterPro" id="IPR001217">
    <property type="entry name" value="STAT"/>
</dbReference>
<dbReference type="Proteomes" id="UP000887540">
    <property type="component" value="Unplaced"/>
</dbReference>
<dbReference type="Pfam" id="PF00856">
    <property type="entry name" value="SET"/>
    <property type="match status" value="1"/>
</dbReference>
<dbReference type="PROSITE" id="PS50280">
    <property type="entry name" value="SET"/>
    <property type="match status" value="1"/>
</dbReference>
<sequence>IFKTKEIGWGVRTLVDIPKDSYIATYSGQLMTDEQVLKFKLDNDGKYPDEYNVYLSDLVIAINSAQNAPVPRNNVFLLDASKSGNIARFFNHSSENPGNTSHKKTDVNSKEIITIYPIFHSKNRYWAATYPHLLCTTRQKGRQSTHNSFQDLSPNALLDIKSNGKRPIFYFHIRATMFSPSGKFSDAHTLSLPVTIATRRNQDCQVQRMMSSYTATCFWLYGCTIQDGLLLQWVETGMRWENFKKLFMLHFKVNAEVNRGLHDRDFDLLQYKLQCNDCISSEPGARVSGAARIVTFKNMLCPHLRYECGSTKVQFSVWRGMLELLQIFQDPKTNVRKLWEKNLILGFLEFDQVASILEAHQSALIMRVSFITGGTICFTVKSNAHSLQKGATAPMHLEPLDLKKLQAKCLKDYLRDIAVAEKVKYIINSNFEPVLISDVITEFNDRPGYMEELESSRDIASNVGHSGDIANMQHIRFTAMRIAVVTCKLKPPSADGLLELENAAAGIKVASPTPTTNGTSSSSSVGLPATSSSNDEFVRELIQLSNFHGKTKNEVMELLEHAPEVLFTASISRFSPTPQVSSLPPATPMEQTPPPSVFNHLMDSQINSIQPPFSMPNPAQGFGMLSPYFSSQTSFDGNGCGPGSFDQL</sequence>
<reference evidence="4" key="1">
    <citation type="submission" date="2022-11" db="UniProtKB">
        <authorList>
            <consortium name="WormBaseParasite"/>
        </authorList>
    </citation>
    <scope>IDENTIFICATION</scope>
</reference>
<dbReference type="AlphaFoldDB" id="A0A914CD43"/>
<organism evidence="3 4">
    <name type="scientific">Acrobeloides nanus</name>
    <dbReference type="NCBI Taxonomy" id="290746"/>
    <lineage>
        <taxon>Eukaryota</taxon>
        <taxon>Metazoa</taxon>
        <taxon>Ecdysozoa</taxon>
        <taxon>Nematoda</taxon>
        <taxon>Chromadorea</taxon>
        <taxon>Rhabditida</taxon>
        <taxon>Tylenchina</taxon>
        <taxon>Cephalobomorpha</taxon>
        <taxon>Cephaloboidea</taxon>
        <taxon>Cephalobidae</taxon>
        <taxon>Acrobeloides</taxon>
    </lineage>
</organism>
<keyword evidence="3" id="KW-1185">Reference proteome</keyword>
<name>A0A914CD43_9BILA</name>